<name>A0A0S2UP77_9PROT</name>
<evidence type="ECO:0000313" key="7">
    <source>
        <dbReference type="EMBL" id="ALP70030.1"/>
    </source>
</evidence>
<reference evidence="7 8" key="2">
    <citation type="journal article" date="2016" name="Genome Announc.">
        <title>Complete Genome Sequences of the Obligate Symbionts 'Candidatus Sulcia muelleri' and 'Ca. Nasuia deltocephalinicola' from the Pestiferous Leafhopper Macrosteles quadripunctulatus (Hemiptera: Cicadellidae).</title>
        <authorList>
            <person name="Bennett G.M."/>
            <person name="Abba S."/>
            <person name="Kube M."/>
            <person name="Marzachi C."/>
        </authorList>
    </citation>
    <scope>NUCLEOTIDE SEQUENCE [LARGE SCALE GENOMIC DNA]</scope>
    <source>
        <strain evidence="7 8">PUNC</strain>
    </source>
</reference>
<dbReference type="PANTHER" id="PTHR14413:SF16">
    <property type="entry name" value="LARGE RIBOSOMAL SUBUNIT PROTEIN BL17M"/>
    <property type="match status" value="1"/>
</dbReference>
<dbReference type="OrthoDB" id="9809073at2"/>
<dbReference type="GO" id="GO:0003735">
    <property type="term" value="F:structural constituent of ribosome"/>
    <property type="evidence" value="ECO:0007669"/>
    <property type="project" value="InterPro"/>
</dbReference>
<evidence type="ECO:0000256" key="1">
    <source>
        <dbReference type="ARBA" id="ARBA00008777"/>
    </source>
</evidence>
<dbReference type="GO" id="GO:0015934">
    <property type="term" value="C:large ribosomal subunit"/>
    <property type="evidence" value="ECO:0007669"/>
    <property type="project" value="TreeGrafter"/>
</dbReference>
<sequence>MRHYFKFRSFGSSNSFRKSLFTNLCNSLIKYEFLKIGLLKAKELKIFLEPIITISKNYSNFNFKFLYKKIKNVDSIFKLFKIIGPRYIFKNGGYLKIYKNGYRKGDNSPTCIISFV</sequence>
<dbReference type="SUPFAM" id="SSF64263">
    <property type="entry name" value="Prokaryotic ribosomal protein L17"/>
    <property type="match status" value="1"/>
</dbReference>
<comment type="similarity">
    <text evidence="1 5">Belongs to the bacterial ribosomal protein bL17 family.</text>
</comment>
<dbReference type="PANTHER" id="PTHR14413">
    <property type="entry name" value="RIBOSOMAL PROTEIN L17"/>
    <property type="match status" value="1"/>
</dbReference>
<gene>
    <name evidence="7" type="ORF">ASU29_117</name>
</gene>
<keyword evidence="3 5" id="KW-0687">Ribonucleoprotein</keyword>
<dbReference type="InterPro" id="IPR036373">
    <property type="entry name" value="Ribosomal_bL17_sf"/>
</dbReference>
<dbReference type="GO" id="GO:0006412">
    <property type="term" value="P:translation"/>
    <property type="evidence" value="ECO:0007669"/>
    <property type="project" value="InterPro"/>
</dbReference>
<accession>A0A0S2UP77</accession>
<evidence type="ECO:0000256" key="6">
    <source>
        <dbReference type="RuleBase" id="RU000661"/>
    </source>
</evidence>
<evidence type="ECO:0000256" key="2">
    <source>
        <dbReference type="ARBA" id="ARBA00022980"/>
    </source>
</evidence>
<evidence type="ECO:0000256" key="5">
    <source>
        <dbReference type="RuleBase" id="RU000660"/>
    </source>
</evidence>
<keyword evidence="2 5" id="KW-0689">Ribosomal protein</keyword>
<protein>
    <recommendedName>
        <fullName evidence="4 6">50S ribosomal protein L17</fullName>
    </recommendedName>
</protein>
<organism evidence="7 8">
    <name type="scientific">Candidatus Nasuia deltocephalincola</name>
    <dbReference type="NCBI Taxonomy" id="1160784"/>
    <lineage>
        <taxon>Bacteria</taxon>
        <taxon>Pseudomonadati</taxon>
        <taxon>Pseudomonadota</taxon>
        <taxon>Betaproteobacteria</taxon>
        <taxon>Candidatus Nasuia</taxon>
    </lineage>
</organism>
<dbReference type="AlphaFoldDB" id="A0A0S2UP77"/>
<dbReference type="Proteomes" id="UP000055684">
    <property type="component" value="Chromosome"/>
</dbReference>
<dbReference type="Pfam" id="PF01196">
    <property type="entry name" value="Ribosomal_L17"/>
    <property type="match status" value="1"/>
</dbReference>
<dbReference type="InterPro" id="IPR000456">
    <property type="entry name" value="Ribosomal_bL17"/>
</dbReference>
<evidence type="ECO:0000256" key="3">
    <source>
        <dbReference type="ARBA" id="ARBA00023274"/>
    </source>
</evidence>
<proteinExistence type="inferred from homology"/>
<dbReference type="EMBL" id="CP013211">
    <property type="protein sequence ID" value="ALP70030.1"/>
    <property type="molecule type" value="Genomic_DNA"/>
</dbReference>
<evidence type="ECO:0000256" key="4">
    <source>
        <dbReference type="ARBA" id="ARBA00035494"/>
    </source>
</evidence>
<evidence type="ECO:0000313" key="8">
    <source>
        <dbReference type="Proteomes" id="UP000055684"/>
    </source>
</evidence>
<reference evidence="8" key="1">
    <citation type="submission" date="2015-11" db="EMBL/GenBank/DDBJ databases">
        <title>Complete genome sequences of the obligate symbionts Candidatus Sulcia muelleri and Candidatus Nasuia deltocephalinicola from the pestiferous leafhopper, Macrosteles quadripunctulatus (Hemiptera: Cicadellidae).</title>
        <authorList>
            <person name="Bennett G.M."/>
            <person name="Abba S."/>
            <person name="Kube M."/>
            <person name="Marzachi C."/>
        </authorList>
    </citation>
    <scope>NUCLEOTIDE SEQUENCE [LARGE SCALE GENOMIC DNA]</scope>
    <source>
        <strain evidence="8">PUNC</strain>
    </source>
</reference>
<dbReference type="Gene3D" id="3.90.1030.10">
    <property type="entry name" value="Ribosomal protein L17"/>
    <property type="match status" value="1"/>
</dbReference>
<dbReference type="NCBIfam" id="TIGR00059">
    <property type="entry name" value="L17"/>
    <property type="match status" value="1"/>
</dbReference>